<name>U5DB75_AMBTC</name>
<dbReference type="InterPro" id="IPR000757">
    <property type="entry name" value="Beta-glucanase-like"/>
</dbReference>
<accession>U5DB75</accession>
<dbReference type="HOGENOM" id="CLU_2577070_0_0_1"/>
<keyword evidence="1" id="KW-0378">Hydrolase</keyword>
<dbReference type="AlphaFoldDB" id="U5DB75"/>
<evidence type="ECO:0000256" key="1">
    <source>
        <dbReference type="ARBA" id="ARBA00022801"/>
    </source>
</evidence>
<organism evidence="4 5">
    <name type="scientific">Amborella trichopoda</name>
    <dbReference type="NCBI Taxonomy" id="13333"/>
    <lineage>
        <taxon>Eukaryota</taxon>
        <taxon>Viridiplantae</taxon>
        <taxon>Streptophyta</taxon>
        <taxon>Embryophyta</taxon>
        <taxon>Tracheophyta</taxon>
        <taxon>Spermatophyta</taxon>
        <taxon>Magnoliopsida</taxon>
        <taxon>Amborellales</taxon>
        <taxon>Amborellaceae</taxon>
        <taxon>Amborella</taxon>
    </lineage>
</organism>
<keyword evidence="5" id="KW-1185">Reference proteome</keyword>
<evidence type="ECO:0000313" key="4">
    <source>
        <dbReference type="EMBL" id="ERN18672.1"/>
    </source>
</evidence>
<evidence type="ECO:0000256" key="2">
    <source>
        <dbReference type="ARBA" id="ARBA00023295"/>
    </source>
</evidence>
<dbReference type="Pfam" id="PF00722">
    <property type="entry name" value="Glyco_hydro_16"/>
    <property type="match status" value="1"/>
</dbReference>
<dbReference type="InterPro" id="IPR044791">
    <property type="entry name" value="Beta-glucanase/XTH"/>
</dbReference>
<dbReference type="InterPro" id="IPR013320">
    <property type="entry name" value="ConA-like_dom_sf"/>
</dbReference>
<dbReference type="GO" id="GO:0005975">
    <property type="term" value="P:carbohydrate metabolic process"/>
    <property type="evidence" value="ECO:0007669"/>
    <property type="project" value="InterPro"/>
</dbReference>
<evidence type="ECO:0000313" key="5">
    <source>
        <dbReference type="Proteomes" id="UP000017836"/>
    </source>
</evidence>
<dbReference type="SUPFAM" id="SSF49899">
    <property type="entry name" value="Concanavalin A-like lectins/glucanases"/>
    <property type="match status" value="1"/>
</dbReference>
<reference evidence="5" key="1">
    <citation type="journal article" date="2013" name="Science">
        <title>The Amborella genome and the evolution of flowering plants.</title>
        <authorList>
            <consortium name="Amborella Genome Project"/>
        </authorList>
    </citation>
    <scope>NUCLEOTIDE SEQUENCE [LARGE SCALE GENOMIC DNA]</scope>
</reference>
<protein>
    <recommendedName>
        <fullName evidence="3">GH16 domain-containing protein</fullName>
    </recommendedName>
</protein>
<dbReference type="Proteomes" id="UP000017836">
    <property type="component" value="Unassembled WGS sequence"/>
</dbReference>
<keyword evidence="2" id="KW-0326">Glycosidase</keyword>
<gene>
    <name evidence="4" type="ORF">AMTR_s00065p00198900</name>
</gene>
<proteinExistence type="predicted"/>
<dbReference type="Gene3D" id="2.60.120.200">
    <property type="match status" value="1"/>
</dbReference>
<dbReference type="EMBL" id="KI392088">
    <property type="protein sequence ID" value="ERN18672.1"/>
    <property type="molecule type" value="Genomic_DNA"/>
</dbReference>
<sequence length="81" mass="8787">MFANTEATTTLPKNQPMRVYASLWDAEDWATRGGLLKADWSLAPFTASFTGFKATTSKDPFSSPVLCNSVQVTYATTTSSV</sequence>
<evidence type="ECO:0000259" key="3">
    <source>
        <dbReference type="Pfam" id="PF00722"/>
    </source>
</evidence>
<dbReference type="Gramene" id="ERN18672">
    <property type="protein sequence ID" value="ERN18672"/>
    <property type="gene ID" value="AMTR_s00065p00198900"/>
</dbReference>
<dbReference type="GO" id="GO:0004553">
    <property type="term" value="F:hydrolase activity, hydrolyzing O-glycosyl compounds"/>
    <property type="evidence" value="ECO:0007669"/>
    <property type="project" value="InterPro"/>
</dbReference>
<dbReference type="PANTHER" id="PTHR31062">
    <property type="entry name" value="XYLOGLUCAN ENDOTRANSGLUCOSYLASE/HYDROLASE PROTEIN 8-RELATED"/>
    <property type="match status" value="1"/>
</dbReference>
<feature type="domain" description="GH16" evidence="3">
    <location>
        <begin position="4"/>
        <end position="41"/>
    </location>
</feature>